<keyword evidence="2" id="KW-1185">Reference proteome</keyword>
<protein>
    <submittedName>
        <fullName evidence="1">Uncharacterized protein</fullName>
    </submittedName>
</protein>
<accession>A0A1J8QIV6</accession>
<dbReference type="EMBL" id="LVVM01004111">
    <property type="protein sequence ID" value="OJA13537.1"/>
    <property type="molecule type" value="Genomic_DNA"/>
</dbReference>
<sequence length="60" mass="6658">MPLAATLLDIANAVEITELLMTPRVSQEVDRPLSLVRRDAITEQWLSDIICELKSVQPPG</sequence>
<reference evidence="1 2" key="1">
    <citation type="submission" date="2016-03" db="EMBL/GenBank/DDBJ databases">
        <title>Comparative genomics of the ectomycorrhizal sister species Rhizopogon vinicolor and Rhizopogon vesiculosus (Basidiomycota: Boletales) reveals a divergence of the mating type B locus.</title>
        <authorList>
            <person name="Mujic A.B."/>
            <person name="Kuo A."/>
            <person name="Tritt A."/>
            <person name="Lipzen A."/>
            <person name="Chen C."/>
            <person name="Johnson J."/>
            <person name="Sharma A."/>
            <person name="Barry K."/>
            <person name="Grigoriev I.V."/>
            <person name="Spatafora J.W."/>
        </authorList>
    </citation>
    <scope>NUCLEOTIDE SEQUENCE [LARGE SCALE GENOMIC DNA]</scope>
    <source>
        <strain evidence="1 2">AM-OR11-056</strain>
    </source>
</reference>
<comment type="caution">
    <text evidence="1">The sequence shown here is derived from an EMBL/GenBank/DDBJ whole genome shotgun (WGS) entry which is preliminary data.</text>
</comment>
<evidence type="ECO:0000313" key="2">
    <source>
        <dbReference type="Proteomes" id="UP000183567"/>
    </source>
</evidence>
<gene>
    <name evidence="1" type="ORF">AZE42_12818</name>
</gene>
<evidence type="ECO:0000313" key="1">
    <source>
        <dbReference type="EMBL" id="OJA13537.1"/>
    </source>
</evidence>
<dbReference type="Proteomes" id="UP000183567">
    <property type="component" value="Unassembled WGS sequence"/>
</dbReference>
<dbReference type="AlphaFoldDB" id="A0A1J8QIV6"/>
<organism evidence="1 2">
    <name type="scientific">Rhizopogon vesiculosus</name>
    <dbReference type="NCBI Taxonomy" id="180088"/>
    <lineage>
        <taxon>Eukaryota</taxon>
        <taxon>Fungi</taxon>
        <taxon>Dikarya</taxon>
        <taxon>Basidiomycota</taxon>
        <taxon>Agaricomycotina</taxon>
        <taxon>Agaricomycetes</taxon>
        <taxon>Agaricomycetidae</taxon>
        <taxon>Boletales</taxon>
        <taxon>Suillineae</taxon>
        <taxon>Rhizopogonaceae</taxon>
        <taxon>Rhizopogon</taxon>
    </lineage>
</organism>
<proteinExistence type="predicted"/>
<name>A0A1J8QIV6_9AGAM</name>